<name>A0ABQ9Y853_9EUKA</name>
<keyword evidence="2" id="KW-1133">Transmembrane helix</keyword>
<evidence type="ECO:0008006" key="5">
    <source>
        <dbReference type="Google" id="ProtNLM"/>
    </source>
</evidence>
<feature type="compositionally biased region" description="Basic and acidic residues" evidence="1">
    <location>
        <begin position="412"/>
        <end position="423"/>
    </location>
</feature>
<sequence length="435" mass="47612">MIDAQQANVFISECQFAGRHVRAPRCNSDCSKTDLDFFPSVDPQFGYLDSKIHSRHQHSKMSSPSTQLFTNSVCVWGAGAISLDDCESEISHSIFHSFPSTALSLKGGTTLLSHTLLFDNGITSSLPTRQNVLVTLGASLTIHNISSELKSNALWISCDDSSRIWRLSADSSKLVAFDSVLLFRPVVESVSLSGDEEGREVVIVGDHLIPCNLVVVLIATNTTNETARPIECLDLSTEDGKTLCCSFNDTRMALSSLEWRVSVSCDGFEANNVPVVRRAVTASQKTKSRGTVLVSVSSVLFGVFGVIGVVLVVAIVLLWIFLRKTKTNVVKLKVAVSTINLQRKSRRTKRTHRRRNVSQHSSHRSMSGSHNSSRMKSSSSSSLNSSVLNPVEDALREMKKGLKALNTPTTGRAEKKAVCEKNEPMMVTDPNQKSR</sequence>
<gene>
    <name evidence="3" type="ORF">BLNAU_5122</name>
</gene>
<keyword evidence="2" id="KW-0472">Membrane</keyword>
<comment type="caution">
    <text evidence="3">The sequence shown here is derived from an EMBL/GenBank/DDBJ whole genome shotgun (WGS) entry which is preliminary data.</text>
</comment>
<feature type="compositionally biased region" description="Low complexity" evidence="1">
    <location>
        <begin position="364"/>
        <end position="386"/>
    </location>
</feature>
<organism evidence="3 4">
    <name type="scientific">Blattamonas nauphoetae</name>
    <dbReference type="NCBI Taxonomy" id="2049346"/>
    <lineage>
        <taxon>Eukaryota</taxon>
        <taxon>Metamonada</taxon>
        <taxon>Preaxostyla</taxon>
        <taxon>Oxymonadida</taxon>
        <taxon>Blattamonas</taxon>
    </lineage>
</organism>
<evidence type="ECO:0000256" key="2">
    <source>
        <dbReference type="SAM" id="Phobius"/>
    </source>
</evidence>
<feature type="region of interest" description="Disordered" evidence="1">
    <location>
        <begin position="342"/>
        <end position="435"/>
    </location>
</feature>
<evidence type="ECO:0000256" key="1">
    <source>
        <dbReference type="SAM" id="MobiDB-lite"/>
    </source>
</evidence>
<evidence type="ECO:0000313" key="4">
    <source>
        <dbReference type="Proteomes" id="UP001281761"/>
    </source>
</evidence>
<dbReference type="Proteomes" id="UP001281761">
    <property type="component" value="Unassembled WGS sequence"/>
</dbReference>
<reference evidence="3 4" key="1">
    <citation type="journal article" date="2022" name="bioRxiv">
        <title>Genomics of Preaxostyla Flagellates Illuminates Evolutionary Transitions and the Path Towards Mitochondrial Loss.</title>
        <authorList>
            <person name="Novak L.V.F."/>
            <person name="Treitli S.C."/>
            <person name="Pyrih J."/>
            <person name="Halakuc P."/>
            <person name="Pipaliya S.V."/>
            <person name="Vacek V."/>
            <person name="Brzon O."/>
            <person name="Soukal P."/>
            <person name="Eme L."/>
            <person name="Dacks J.B."/>
            <person name="Karnkowska A."/>
            <person name="Elias M."/>
            <person name="Hampl V."/>
        </authorList>
    </citation>
    <scope>NUCLEOTIDE SEQUENCE [LARGE SCALE GENOMIC DNA]</scope>
    <source>
        <strain evidence="3">NAU3</strain>
        <tissue evidence="3">Gut</tissue>
    </source>
</reference>
<feature type="compositionally biased region" description="Basic residues" evidence="1">
    <location>
        <begin position="343"/>
        <end position="363"/>
    </location>
</feature>
<proteinExistence type="predicted"/>
<accession>A0ABQ9Y853</accession>
<keyword evidence="2" id="KW-0812">Transmembrane</keyword>
<feature type="transmembrane region" description="Helical" evidence="2">
    <location>
        <begin position="299"/>
        <end position="322"/>
    </location>
</feature>
<keyword evidence="4" id="KW-1185">Reference proteome</keyword>
<protein>
    <recommendedName>
        <fullName evidence="5">Transmembrane protein</fullName>
    </recommendedName>
</protein>
<evidence type="ECO:0000313" key="3">
    <source>
        <dbReference type="EMBL" id="KAK2959925.1"/>
    </source>
</evidence>
<dbReference type="EMBL" id="JARBJD010000026">
    <property type="protein sequence ID" value="KAK2959925.1"/>
    <property type="molecule type" value="Genomic_DNA"/>
</dbReference>